<accession>A0A7I8VWD1</accession>
<organism evidence="1 2">
    <name type="scientific">Dimorphilus gyrociliatus</name>
    <dbReference type="NCBI Taxonomy" id="2664684"/>
    <lineage>
        <taxon>Eukaryota</taxon>
        <taxon>Metazoa</taxon>
        <taxon>Spiralia</taxon>
        <taxon>Lophotrochozoa</taxon>
        <taxon>Annelida</taxon>
        <taxon>Polychaeta</taxon>
        <taxon>Polychaeta incertae sedis</taxon>
        <taxon>Dinophilidae</taxon>
        <taxon>Dimorphilus</taxon>
    </lineage>
</organism>
<dbReference type="OrthoDB" id="547680at2759"/>
<dbReference type="Proteomes" id="UP000549394">
    <property type="component" value="Unassembled WGS sequence"/>
</dbReference>
<protein>
    <submittedName>
        <fullName evidence="1">DgyrCDS9216</fullName>
    </submittedName>
</protein>
<dbReference type="InterPro" id="IPR051941">
    <property type="entry name" value="BG_Antigen-Binding_Lectin"/>
</dbReference>
<proteinExistence type="predicted"/>
<reference evidence="1 2" key="1">
    <citation type="submission" date="2020-08" db="EMBL/GenBank/DDBJ databases">
        <authorList>
            <person name="Hejnol A."/>
        </authorList>
    </citation>
    <scope>NUCLEOTIDE SEQUENCE [LARGE SCALE GENOMIC DNA]</scope>
</reference>
<gene>
    <name evidence="1" type="ORF">DGYR_LOCUS8720</name>
</gene>
<keyword evidence="2" id="KW-1185">Reference proteome</keyword>
<dbReference type="PANTHER" id="PTHR45713">
    <property type="entry name" value="FTP DOMAIN-CONTAINING PROTEIN"/>
    <property type="match status" value="1"/>
</dbReference>
<dbReference type="PANTHER" id="PTHR45713:SF6">
    <property type="entry name" value="F5_8 TYPE C DOMAIN-CONTAINING PROTEIN"/>
    <property type="match status" value="1"/>
</dbReference>
<dbReference type="AlphaFoldDB" id="A0A7I8VWD1"/>
<evidence type="ECO:0000313" key="2">
    <source>
        <dbReference type="Proteomes" id="UP000549394"/>
    </source>
</evidence>
<name>A0A7I8VWD1_9ANNE</name>
<sequence length="900" mass="103203">MDSLRTSLFILKDKRLGVCGAKNTATPPTDECFTFLMNDNGCPTKNFEAHPYHKEMTIEEFSSSVNLSSQIIRQSKYNKTVKNEYIRQVCLGNSGINIENVALHKQVSHLGYFKNPLYHPTHAVDGLRLSNASHGTCVLLEMLETVQPTLKIMLNAFHAVRKVVIWPTNENVYQLFLIYMQDRNDTCKDNILVKNNTETEVYCSATMNSHDVISIEQKLKSPLYICEIEVFSENLATKKLFLTKQVSHNGKLNDGFLNNYLSYSLKQEIWIAINLLAYYNVYGFDAKVPQAYSGNFGNFYVEVSNDNPSLFEHSIESKKCIEIDNFPIQSENFQTFGCVKGGVEGQFFKILTKSASSIQFSANEIEIFGIYLRSSDQKNNNLLFHKPSWASSVQQNLYSGFRLTDGEDNAYFKTNLQAYPWCRIDLLGVFRINSMGIIGWVSQHASLFHLRGLVSYKYDFSPQNTGDSFQTCFINNIHMSPREYRIWNCTMSNPTGRYVTFYLHASSQLLLQEAEVYGEEIINNNFYNLPIVLADRNSNNTGFPSIPHKDQFPSKAIDRLPHNIYHEELYYSCSSNYLANGEEGKFTFHLDNHYLIHQIVLLLRIDSNDIRDVQLVVENNLFPATQRQICDLQTTNKGYGSYQAFNCSLVGDRVSFYKIGGNNLFSICEIYVFGRKQPYSLNEYGNMVLAERGFSSYSSDIILNTNCNFHTRDIYIQFPNNYRFTAVGFTIMTTANVIDGLNIYGIEYNTPNLCVQVKYNIKIIKPTIFTFNCESEMIAKYIQIKSISSFFQFCNFFIISKGISQNNQQDNFRLENKRLLKPAYSFYTEKTRNALECYHNCSQNSLCADISYKEANAECSFSIFHILPLFKHVLTSSSNDYQHSISQKQQIDSTLVCSIG</sequence>
<dbReference type="InterPro" id="IPR008979">
    <property type="entry name" value="Galactose-bd-like_sf"/>
</dbReference>
<dbReference type="SUPFAM" id="SSF49785">
    <property type="entry name" value="Galactose-binding domain-like"/>
    <property type="match status" value="4"/>
</dbReference>
<evidence type="ECO:0000313" key="1">
    <source>
        <dbReference type="EMBL" id="CAD5120653.1"/>
    </source>
</evidence>
<comment type="caution">
    <text evidence="1">The sequence shown here is derived from an EMBL/GenBank/DDBJ whole genome shotgun (WGS) entry which is preliminary data.</text>
</comment>
<dbReference type="EMBL" id="CAJFCJ010000012">
    <property type="protein sequence ID" value="CAD5120653.1"/>
    <property type="molecule type" value="Genomic_DNA"/>
</dbReference>
<dbReference type="Gene3D" id="2.60.120.260">
    <property type="entry name" value="Galactose-binding domain-like"/>
    <property type="match status" value="4"/>
</dbReference>